<dbReference type="InterPro" id="IPR005632">
    <property type="entry name" value="Chaperone_Skp"/>
</dbReference>
<keyword evidence="5" id="KW-1185">Reference proteome</keyword>
<dbReference type="Proteomes" id="UP000185669">
    <property type="component" value="Unassembled WGS sequence"/>
</dbReference>
<dbReference type="Gene3D" id="3.30.910.20">
    <property type="entry name" value="Skp domain"/>
    <property type="match status" value="1"/>
</dbReference>
<dbReference type="SMART" id="SM00935">
    <property type="entry name" value="OmpH"/>
    <property type="match status" value="1"/>
</dbReference>
<evidence type="ECO:0000256" key="2">
    <source>
        <dbReference type="ARBA" id="ARBA00022729"/>
    </source>
</evidence>
<sequence length="151" mass="17142">MNLSDDRKFQLAVVLLLAAILAAVLLLGILTEDKTVDKVAYVNLERVFEEHPARAAAESTLNQKAAEYQQQLENESEDLSGVEQKEMLAKYQNQLQNLEADLLDSVTREVEKVIKETAAEKKVKFVLEDEQVLYGGYDLTDDVLEKLKEEW</sequence>
<evidence type="ECO:0000313" key="4">
    <source>
        <dbReference type="EMBL" id="SIQ46527.1"/>
    </source>
</evidence>
<gene>
    <name evidence="4" type="ORF">SAMN05421834_104187</name>
</gene>
<dbReference type="EMBL" id="FTNC01000004">
    <property type="protein sequence ID" value="SIQ46527.1"/>
    <property type="molecule type" value="Genomic_DNA"/>
</dbReference>
<dbReference type="GO" id="GO:0050821">
    <property type="term" value="P:protein stabilization"/>
    <property type="evidence" value="ECO:0007669"/>
    <property type="project" value="TreeGrafter"/>
</dbReference>
<feature type="coiled-coil region" evidence="3">
    <location>
        <begin position="54"/>
        <end position="108"/>
    </location>
</feature>
<dbReference type="Pfam" id="PF03938">
    <property type="entry name" value="OmpH"/>
    <property type="match status" value="2"/>
</dbReference>
<keyword evidence="2" id="KW-0732">Signal</keyword>
<dbReference type="RefSeq" id="WP_076544200.1">
    <property type="nucleotide sequence ID" value="NZ_FTNC01000004.1"/>
</dbReference>
<comment type="similarity">
    <text evidence="1">Belongs to the Skp family.</text>
</comment>
<organism evidence="4 5">
    <name type="scientific">Halanaerobium kushneri</name>
    <dbReference type="NCBI Taxonomy" id="56779"/>
    <lineage>
        <taxon>Bacteria</taxon>
        <taxon>Bacillati</taxon>
        <taxon>Bacillota</taxon>
        <taxon>Clostridia</taxon>
        <taxon>Halanaerobiales</taxon>
        <taxon>Halanaerobiaceae</taxon>
        <taxon>Halanaerobium</taxon>
    </lineage>
</organism>
<evidence type="ECO:0000256" key="1">
    <source>
        <dbReference type="ARBA" id="ARBA00009091"/>
    </source>
</evidence>
<accession>A0A1N6SZW9</accession>
<dbReference type="GO" id="GO:0005829">
    <property type="term" value="C:cytosol"/>
    <property type="evidence" value="ECO:0007669"/>
    <property type="project" value="TreeGrafter"/>
</dbReference>
<evidence type="ECO:0000313" key="5">
    <source>
        <dbReference type="Proteomes" id="UP000185669"/>
    </source>
</evidence>
<protein>
    <submittedName>
        <fullName evidence="4">Periplasmic chaperone for outer membrane proteins Skp</fullName>
    </submittedName>
</protein>
<proteinExistence type="inferred from homology"/>
<name>A0A1N6SZW9_9FIRM</name>
<dbReference type="PANTHER" id="PTHR35089:SF1">
    <property type="entry name" value="CHAPERONE PROTEIN SKP"/>
    <property type="match status" value="1"/>
</dbReference>
<dbReference type="SUPFAM" id="SSF111384">
    <property type="entry name" value="OmpH-like"/>
    <property type="match status" value="1"/>
</dbReference>
<dbReference type="OrthoDB" id="2111835at2"/>
<dbReference type="GO" id="GO:0051082">
    <property type="term" value="F:unfolded protein binding"/>
    <property type="evidence" value="ECO:0007669"/>
    <property type="project" value="InterPro"/>
</dbReference>
<reference evidence="5" key="1">
    <citation type="submission" date="2017-01" db="EMBL/GenBank/DDBJ databases">
        <authorList>
            <person name="Varghese N."/>
            <person name="Submissions S."/>
        </authorList>
    </citation>
    <scope>NUCLEOTIDE SEQUENCE [LARGE SCALE GENOMIC DNA]</scope>
    <source>
        <strain evidence="5">ATCC 700103</strain>
    </source>
</reference>
<dbReference type="STRING" id="56779.SAMN05421834_104187"/>
<dbReference type="PANTHER" id="PTHR35089">
    <property type="entry name" value="CHAPERONE PROTEIN SKP"/>
    <property type="match status" value="1"/>
</dbReference>
<dbReference type="AlphaFoldDB" id="A0A1N6SZW9"/>
<evidence type="ECO:0000256" key="3">
    <source>
        <dbReference type="SAM" id="Coils"/>
    </source>
</evidence>
<dbReference type="InterPro" id="IPR024930">
    <property type="entry name" value="Skp_dom_sf"/>
</dbReference>
<keyword evidence="3" id="KW-0175">Coiled coil</keyword>